<dbReference type="AlphaFoldDB" id="A0AAV3T0R4"/>
<accession>A0AAV3T0R4</accession>
<name>A0AAV3T0R4_9EURY</name>
<gene>
    <name evidence="1" type="ORF">GCM10009019_12620</name>
</gene>
<evidence type="ECO:0000313" key="2">
    <source>
        <dbReference type="Proteomes" id="UP001500194"/>
    </source>
</evidence>
<dbReference type="EMBL" id="BAAADU010000002">
    <property type="protein sequence ID" value="GAA0651168.1"/>
    <property type="molecule type" value="Genomic_DNA"/>
</dbReference>
<reference evidence="1 2" key="1">
    <citation type="journal article" date="2019" name="Int. J. Syst. Evol. Microbiol.">
        <title>The Global Catalogue of Microorganisms (GCM) 10K type strain sequencing project: providing services to taxonomists for standard genome sequencing and annotation.</title>
        <authorList>
            <consortium name="The Broad Institute Genomics Platform"/>
            <consortium name="The Broad Institute Genome Sequencing Center for Infectious Disease"/>
            <person name="Wu L."/>
            <person name="Ma J."/>
        </authorList>
    </citation>
    <scope>NUCLEOTIDE SEQUENCE [LARGE SCALE GENOMIC DNA]</scope>
    <source>
        <strain evidence="1 2">JCM 16327</strain>
    </source>
</reference>
<dbReference type="Proteomes" id="UP001500194">
    <property type="component" value="Unassembled WGS sequence"/>
</dbReference>
<evidence type="ECO:0000313" key="1">
    <source>
        <dbReference type="EMBL" id="GAA0651168.1"/>
    </source>
</evidence>
<proteinExistence type="predicted"/>
<comment type="caution">
    <text evidence="1">The sequence shown here is derived from an EMBL/GenBank/DDBJ whole genome shotgun (WGS) entry which is preliminary data.</text>
</comment>
<protein>
    <submittedName>
        <fullName evidence="1">Uncharacterized protein</fullName>
    </submittedName>
</protein>
<organism evidence="1 2">
    <name type="scientific">Salarchaeum japonicum</name>
    <dbReference type="NCBI Taxonomy" id="555573"/>
    <lineage>
        <taxon>Archaea</taxon>
        <taxon>Methanobacteriati</taxon>
        <taxon>Methanobacteriota</taxon>
        <taxon>Stenosarchaea group</taxon>
        <taxon>Halobacteria</taxon>
        <taxon>Halobacteriales</taxon>
        <taxon>Halobacteriaceae</taxon>
    </lineage>
</organism>
<keyword evidence="2" id="KW-1185">Reference proteome</keyword>
<sequence>MSDFASWLLYHCHSCHEVCFNPVTDSCTRYRECRGCHSVPVLERGEPVDQIEPDLRWATRVGLAEA</sequence>